<name>A0ACC2N6Q6_9HYME</name>
<organism evidence="1 2">
    <name type="scientific">Eretmocerus hayati</name>
    <dbReference type="NCBI Taxonomy" id="131215"/>
    <lineage>
        <taxon>Eukaryota</taxon>
        <taxon>Metazoa</taxon>
        <taxon>Ecdysozoa</taxon>
        <taxon>Arthropoda</taxon>
        <taxon>Hexapoda</taxon>
        <taxon>Insecta</taxon>
        <taxon>Pterygota</taxon>
        <taxon>Neoptera</taxon>
        <taxon>Endopterygota</taxon>
        <taxon>Hymenoptera</taxon>
        <taxon>Apocrita</taxon>
        <taxon>Proctotrupomorpha</taxon>
        <taxon>Chalcidoidea</taxon>
        <taxon>Aphelinidae</taxon>
        <taxon>Aphelininae</taxon>
        <taxon>Eretmocerus</taxon>
    </lineage>
</organism>
<dbReference type="EMBL" id="CM056744">
    <property type="protein sequence ID" value="KAJ8666571.1"/>
    <property type="molecule type" value="Genomic_DNA"/>
</dbReference>
<evidence type="ECO:0000313" key="1">
    <source>
        <dbReference type="EMBL" id="KAJ8666571.1"/>
    </source>
</evidence>
<sequence>MDEETENLLKSWGFEKYITKFEDEEIDVEALRALTLPMLKDLILTVGGRSKFFKCLSEHFTQDVADYLKRVVDGKSLFSTYEKRSFNKADRSKLCEIIIKNQLDGDPNERIPQARLKELSLQIEVVFPEEKADGVRTSMSQSGPTPIVAIEDVSDDLEILQLFAGLFDPFPINGQGEKIFWRPSKVEIVDGFILHVKTISDVVFAVKGMREKLIAAKKTLQPIPIVVDSGEDGNRMCYVQIEDFKYSASSVQKSVYLCFKSYHALHAEYPAQSAHPWLLLQKGVYKLNTA</sequence>
<comment type="caution">
    <text evidence="1">The sequence shown here is derived from an EMBL/GenBank/DDBJ whole genome shotgun (WGS) entry which is preliminary data.</text>
</comment>
<gene>
    <name evidence="1" type="ORF">QAD02_008233</name>
</gene>
<keyword evidence="2" id="KW-1185">Reference proteome</keyword>
<protein>
    <submittedName>
        <fullName evidence="1">Uncharacterized protein</fullName>
    </submittedName>
</protein>
<accession>A0ACC2N6Q6</accession>
<dbReference type="Proteomes" id="UP001239111">
    <property type="component" value="Chromosome 4"/>
</dbReference>
<evidence type="ECO:0000313" key="2">
    <source>
        <dbReference type="Proteomes" id="UP001239111"/>
    </source>
</evidence>
<reference evidence="1" key="1">
    <citation type="submission" date="2023-04" db="EMBL/GenBank/DDBJ databases">
        <title>A chromosome-level genome assembly of the parasitoid wasp Eretmocerus hayati.</title>
        <authorList>
            <person name="Zhong Y."/>
            <person name="Liu S."/>
            <person name="Liu Y."/>
        </authorList>
    </citation>
    <scope>NUCLEOTIDE SEQUENCE</scope>
    <source>
        <strain evidence="1">ZJU_SS_LIU_2023</strain>
    </source>
</reference>
<proteinExistence type="predicted"/>